<proteinExistence type="predicted"/>
<name>A0A1F5G0L3_9BACT</name>
<sequence length="89" mass="10033">MSAVERGEFLHAGRVLSRMENGNNTPAVRHEAIRIIQREILPEESQILNRLLNDLTVTWRHLGPQTGPIEDSQLDAYYQPSSVIAVKGK</sequence>
<dbReference type="EMBL" id="MFBA01000028">
    <property type="protein sequence ID" value="OGD85402.1"/>
    <property type="molecule type" value="Genomic_DNA"/>
</dbReference>
<evidence type="ECO:0000313" key="2">
    <source>
        <dbReference type="Proteomes" id="UP000177069"/>
    </source>
</evidence>
<evidence type="ECO:0000313" key="1">
    <source>
        <dbReference type="EMBL" id="OGD85402.1"/>
    </source>
</evidence>
<dbReference type="AlphaFoldDB" id="A0A1F5G0L3"/>
<comment type="caution">
    <text evidence="1">The sequence shown here is derived from an EMBL/GenBank/DDBJ whole genome shotgun (WGS) entry which is preliminary data.</text>
</comment>
<gene>
    <name evidence="1" type="ORF">A2696_03105</name>
</gene>
<organism evidence="1 2">
    <name type="scientific">Candidatus Curtissbacteria bacterium RIFCSPHIGHO2_01_FULL_41_13</name>
    <dbReference type="NCBI Taxonomy" id="1797745"/>
    <lineage>
        <taxon>Bacteria</taxon>
        <taxon>Candidatus Curtissiibacteriota</taxon>
    </lineage>
</organism>
<protein>
    <submittedName>
        <fullName evidence="1">Uncharacterized protein</fullName>
    </submittedName>
</protein>
<accession>A0A1F5G0L3</accession>
<reference evidence="1 2" key="1">
    <citation type="journal article" date="2016" name="Nat. Commun.">
        <title>Thousands of microbial genomes shed light on interconnected biogeochemical processes in an aquifer system.</title>
        <authorList>
            <person name="Anantharaman K."/>
            <person name="Brown C.T."/>
            <person name="Hug L.A."/>
            <person name="Sharon I."/>
            <person name="Castelle C.J."/>
            <person name="Probst A.J."/>
            <person name="Thomas B.C."/>
            <person name="Singh A."/>
            <person name="Wilkins M.J."/>
            <person name="Karaoz U."/>
            <person name="Brodie E.L."/>
            <person name="Williams K.H."/>
            <person name="Hubbard S.S."/>
            <person name="Banfield J.F."/>
        </authorList>
    </citation>
    <scope>NUCLEOTIDE SEQUENCE [LARGE SCALE GENOMIC DNA]</scope>
</reference>
<dbReference type="Proteomes" id="UP000177069">
    <property type="component" value="Unassembled WGS sequence"/>
</dbReference>